<dbReference type="Proteomes" id="UP000813463">
    <property type="component" value="Chromosome 6"/>
</dbReference>
<reference evidence="2" key="2">
    <citation type="submission" date="2025-08" db="UniProtKB">
        <authorList>
            <consortium name="RefSeq"/>
        </authorList>
    </citation>
    <scope>IDENTIFICATION</scope>
    <source>
        <tissue evidence="2">Leaf</tissue>
    </source>
</reference>
<name>A0ABM3QV17_SPIOL</name>
<dbReference type="GeneID" id="110804988"/>
<gene>
    <name evidence="2" type="primary">LOC110804988</name>
</gene>
<reference evidence="1" key="1">
    <citation type="journal article" date="2021" name="Nat. Commun.">
        <title>Genomic analyses provide insights into spinach domestication and the genetic basis of agronomic traits.</title>
        <authorList>
            <person name="Cai X."/>
            <person name="Sun X."/>
            <person name="Xu C."/>
            <person name="Sun H."/>
            <person name="Wang X."/>
            <person name="Ge C."/>
            <person name="Zhang Z."/>
            <person name="Wang Q."/>
            <person name="Fei Z."/>
            <person name="Jiao C."/>
            <person name="Wang Q."/>
        </authorList>
    </citation>
    <scope>NUCLEOTIDE SEQUENCE [LARGE SCALE GENOMIC DNA]</scope>
    <source>
        <strain evidence="1">cv. Varoflay</strain>
    </source>
</reference>
<sequence length="104" mass="12125">MFQPCLNPKTAPPILTLFSFSHASTDHKLEIEQIKSLKKIFFFFHTLLWDGKSVRRSLARIFCCLVSSYGLSNFKALNKKFLRFCWSNVRLSIRKHVVIGSLKF</sequence>
<protein>
    <submittedName>
        <fullName evidence="2">Uncharacterized protein isoform X2</fullName>
    </submittedName>
</protein>
<proteinExistence type="predicted"/>
<accession>A0ABM3QV17</accession>
<evidence type="ECO:0000313" key="2">
    <source>
        <dbReference type="RefSeq" id="XP_056687211.1"/>
    </source>
</evidence>
<organism evidence="1 2">
    <name type="scientific">Spinacia oleracea</name>
    <name type="common">Spinach</name>
    <dbReference type="NCBI Taxonomy" id="3562"/>
    <lineage>
        <taxon>Eukaryota</taxon>
        <taxon>Viridiplantae</taxon>
        <taxon>Streptophyta</taxon>
        <taxon>Embryophyta</taxon>
        <taxon>Tracheophyta</taxon>
        <taxon>Spermatophyta</taxon>
        <taxon>Magnoliopsida</taxon>
        <taxon>eudicotyledons</taxon>
        <taxon>Gunneridae</taxon>
        <taxon>Pentapetalae</taxon>
        <taxon>Caryophyllales</taxon>
        <taxon>Chenopodiaceae</taxon>
        <taxon>Chenopodioideae</taxon>
        <taxon>Anserineae</taxon>
        <taxon>Spinacia</taxon>
    </lineage>
</organism>
<evidence type="ECO:0000313" key="1">
    <source>
        <dbReference type="Proteomes" id="UP000813463"/>
    </source>
</evidence>
<keyword evidence="1" id="KW-1185">Reference proteome</keyword>
<dbReference type="RefSeq" id="XP_056687211.1">
    <property type="nucleotide sequence ID" value="XM_056831233.1"/>
</dbReference>